<dbReference type="InterPro" id="IPR030395">
    <property type="entry name" value="GP_PDE_dom"/>
</dbReference>
<accession>A0ABX3P8V8</accession>
<dbReference type="InterPro" id="IPR017946">
    <property type="entry name" value="PLC-like_Pdiesterase_TIM-brl"/>
</dbReference>
<gene>
    <name evidence="2" type="ORF">BTR14_21025</name>
</gene>
<keyword evidence="3" id="KW-1185">Reference proteome</keyword>
<evidence type="ECO:0000313" key="3">
    <source>
        <dbReference type="Proteomes" id="UP000192652"/>
    </source>
</evidence>
<evidence type="ECO:0000313" key="2">
    <source>
        <dbReference type="EMBL" id="OQP83962.1"/>
    </source>
</evidence>
<feature type="domain" description="GP-PDE" evidence="1">
    <location>
        <begin position="61"/>
        <end position="275"/>
    </location>
</feature>
<evidence type="ECO:0000259" key="1">
    <source>
        <dbReference type="Pfam" id="PF03009"/>
    </source>
</evidence>
<dbReference type="Gene3D" id="3.20.20.190">
    <property type="entry name" value="Phosphatidylinositol (PI) phosphodiesterase"/>
    <property type="match status" value="1"/>
</dbReference>
<reference evidence="2 3" key="1">
    <citation type="journal article" date="2017" name="Antonie Van Leeuwenhoek">
        <title>Rhizobium rhizosphaerae sp. nov., a novel species isolated from rice rhizosphere.</title>
        <authorList>
            <person name="Zhao J.J."/>
            <person name="Zhang J."/>
            <person name="Zhang R.J."/>
            <person name="Zhang C.W."/>
            <person name="Yin H.Q."/>
            <person name="Zhang X.X."/>
        </authorList>
    </citation>
    <scope>NUCLEOTIDE SEQUENCE [LARGE SCALE GENOMIC DNA]</scope>
    <source>
        <strain evidence="2 3">RD15</strain>
    </source>
</reference>
<sequence>MHERPRGVAIERDGHKTWLKWHRGRRQAGDLSFTRHRLIEGLRLGASLEIDLLRYDAPGFVVLHDEMLDAATTGQGRVLSASAETLRGLRLRQDNGQPTDHPVLLIEDLARLIQETRAEAGETGAVIQLDMKEGSEAIRDEDLAAFAAAIGPVARSVILSGGDAQAVQRLSQAVPDMPVGYDPCHFGAAEALRESCDFQGFVDRAAEASPHATMIYLEYPLVLFAAEAGFDMVAAFHQLDRQVDAYTVQLASPEMVADVECLLALKVDQITTDDPTGLDLALAQKD</sequence>
<comment type="caution">
    <text evidence="2">The sequence shown here is derived from an EMBL/GenBank/DDBJ whole genome shotgun (WGS) entry which is preliminary data.</text>
</comment>
<protein>
    <submittedName>
        <fullName evidence="2">Glycerophosphodiester phosphodiesterase</fullName>
    </submittedName>
</protein>
<dbReference type="Pfam" id="PF03009">
    <property type="entry name" value="GDPD"/>
    <property type="match status" value="1"/>
</dbReference>
<dbReference type="Proteomes" id="UP000192652">
    <property type="component" value="Unassembled WGS sequence"/>
</dbReference>
<dbReference type="SUPFAM" id="SSF51695">
    <property type="entry name" value="PLC-like phosphodiesterases"/>
    <property type="match status" value="1"/>
</dbReference>
<dbReference type="RefSeq" id="WP_081177601.1">
    <property type="nucleotide sequence ID" value="NZ_MSPX01000025.1"/>
</dbReference>
<dbReference type="EMBL" id="MSPX01000025">
    <property type="protein sequence ID" value="OQP83962.1"/>
    <property type="molecule type" value="Genomic_DNA"/>
</dbReference>
<proteinExistence type="predicted"/>
<name>A0ABX3P8V8_9HYPH</name>
<organism evidence="2 3">
    <name type="scientific">Xaviernesmea rhizosphaerae</name>
    <dbReference type="NCBI Taxonomy" id="1672749"/>
    <lineage>
        <taxon>Bacteria</taxon>
        <taxon>Pseudomonadati</taxon>
        <taxon>Pseudomonadota</taxon>
        <taxon>Alphaproteobacteria</taxon>
        <taxon>Hyphomicrobiales</taxon>
        <taxon>Rhizobiaceae</taxon>
        <taxon>Rhizobium/Agrobacterium group</taxon>
        <taxon>Xaviernesmea</taxon>
    </lineage>
</organism>